<evidence type="ECO:0000313" key="1">
    <source>
        <dbReference type="EMBL" id="MFK58490.1"/>
    </source>
</evidence>
<protein>
    <submittedName>
        <fullName evidence="1">DUF4225 domain-containing protein</fullName>
    </submittedName>
</protein>
<gene>
    <name evidence="1" type="ORF">EEM01_21085</name>
</gene>
<name>A0A3J4LR11_SALER</name>
<sequence length="123" mass="14007">MCCLYASLGLACAGFGAPLISHGVNNMYENGYYLLYQEDVSGYTKDAYRYAANKLGYDNNDADFVYNMVDLGLSGYGLGKQVLKPDAWKLYRYIRYCVIFTYFLLHSDVRSLPSRLNQNDGRM</sequence>
<dbReference type="InterPro" id="IPR025320">
    <property type="entry name" value="DUF4225"/>
</dbReference>
<comment type="caution">
    <text evidence="1">The sequence shown here is derived from an EMBL/GenBank/DDBJ whole genome shotgun (WGS) entry which is preliminary data.</text>
</comment>
<accession>A0A3J4LR11</accession>
<dbReference type="AlphaFoldDB" id="A0A3J4LR11"/>
<organism evidence="1">
    <name type="scientific">Salmonella enterica</name>
    <name type="common">Salmonella choleraesuis</name>
    <dbReference type="NCBI Taxonomy" id="28901"/>
    <lineage>
        <taxon>Bacteria</taxon>
        <taxon>Pseudomonadati</taxon>
        <taxon>Pseudomonadota</taxon>
        <taxon>Gammaproteobacteria</taxon>
        <taxon>Enterobacterales</taxon>
        <taxon>Enterobacteriaceae</taxon>
        <taxon>Salmonella</taxon>
    </lineage>
</organism>
<proteinExistence type="predicted"/>
<dbReference type="Proteomes" id="UP000839509">
    <property type="component" value="Unassembled WGS sequence"/>
</dbReference>
<dbReference type="EMBL" id="RMTL01000031">
    <property type="protein sequence ID" value="MFK58490.1"/>
    <property type="molecule type" value="Genomic_DNA"/>
</dbReference>
<dbReference type="Pfam" id="PF13988">
    <property type="entry name" value="DUF4225"/>
    <property type="match status" value="1"/>
</dbReference>
<reference evidence="1" key="1">
    <citation type="submission" date="2018-11" db="EMBL/GenBank/DDBJ databases">
        <authorList>
            <consortium name="PulseNet: The National Subtyping Network for Foodborne Disease Surveillance"/>
            <person name="Tarr C.L."/>
            <person name="Trees E."/>
            <person name="Katz L.S."/>
            <person name="Carleton-Romer H.A."/>
            <person name="Stroika S."/>
            <person name="Kucerova Z."/>
            <person name="Roache K.F."/>
            <person name="Sabol A.L."/>
            <person name="Besser J."/>
            <person name="Gerner-Smidt P."/>
        </authorList>
    </citation>
    <scope>NUCLEOTIDE SEQUENCE [LARGE SCALE GENOMIC DNA]</scope>
    <source>
        <strain evidence="1">PNUSAS059842</strain>
    </source>
</reference>